<evidence type="ECO:0000256" key="3">
    <source>
        <dbReference type="ARBA" id="ARBA00022679"/>
    </source>
</evidence>
<reference evidence="4" key="1">
    <citation type="submission" date="2010-04" db="EMBL/GenBank/DDBJ databases">
        <authorList>
            <person name="Reid K.E."/>
            <person name="Liao N."/>
            <person name="Chan S."/>
            <person name="Docking R."/>
            <person name="Taylor G."/>
            <person name="Moore R."/>
            <person name="Mayo M."/>
            <person name="Munro S."/>
            <person name="King J."/>
            <person name="Yanchuk A."/>
            <person name="Holt R."/>
            <person name="Jones S."/>
            <person name="Marra M."/>
            <person name="Ritland C.E."/>
            <person name="Ritland K."/>
            <person name="Bohlmann J."/>
        </authorList>
    </citation>
    <scope>NUCLEOTIDE SEQUENCE</scope>
    <source>
        <tissue evidence="4">Bud</tissue>
    </source>
</reference>
<proteinExistence type="evidence at transcript level"/>
<evidence type="ECO:0000256" key="1">
    <source>
        <dbReference type="ARBA" id="ARBA00008361"/>
    </source>
</evidence>
<evidence type="ECO:0008006" key="5">
    <source>
        <dbReference type="Google" id="ProtNLM"/>
    </source>
</evidence>
<dbReference type="GO" id="GO:0032259">
    <property type="term" value="P:methylation"/>
    <property type="evidence" value="ECO:0007669"/>
    <property type="project" value="UniProtKB-KW"/>
</dbReference>
<keyword evidence="2" id="KW-0489">Methyltransferase</keyword>
<dbReference type="EMBL" id="BT123616">
    <property type="protein sequence ID" value="ADE76928.1"/>
    <property type="molecule type" value="mRNA"/>
</dbReference>
<dbReference type="Gene3D" id="3.40.50.150">
    <property type="entry name" value="Vaccinia Virus protein VP39"/>
    <property type="match status" value="1"/>
</dbReference>
<comment type="similarity">
    <text evidence="1">Belongs to the methyltransferase superfamily.</text>
</comment>
<dbReference type="PANTHER" id="PTHR12176:SF77">
    <property type="entry name" value="S-ADENOSYL-L-METHIONINE-DEPENDENT METHYLTRANSFERASES SUPERFAMILY PROTEIN"/>
    <property type="match status" value="1"/>
</dbReference>
<sequence length="182" mass="20340">MGAGTTAHLLLHFWPSIEIQGWELDPTVISVGRKYFDLLQLERAHQDKLVVHIGDALEANIPGGFSGIVVDLFSEGVVIPELQRPSTWKCLKDRLRDGGRIMVNCGGRRVEAESPSRDGHMVMQETLGALAEVFPREVFVLRLGYDKEDSSIALTGPLPDLQAWKQSLPPCLRRYVNKWVPV</sequence>
<protein>
    <recommendedName>
        <fullName evidence="5">PABS domain-containing protein</fullName>
    </recommendedName>
</protein>
<dbReference type="InterPro" id="IPR051419">
    <property type="entry name" value="Lys/N-term_MeTrsfase_sf"/>
</dbReference>
<dbReference type="SUPFAM" id="SSF53335">
    <property type="entry name" value="S-adenosyl-L-methionine-dependent methyltransferases"/>
    <property type="match status" value="1"/>
</dbReference>
<dbReference type="AlphaFoldDB" id="D5ABK9"/>
<dbReference type="InterPro" id="IPR029063">
    <property type="entry name" value="SAM-dependent_MTases_sf"/>
</dbReference>
<organism evidence="4">
    <name type="scientific">Picea sitchensis</name>
    <name type="common">Sitka spruce</name>
    <name type="synonym">Pinus sitchensis</name>
    <dbReference type="NCBI Taxonomy" id="3332"/>
    <lineage>
        <taxon>Eukaryota</taxon>
        <taxon>Viridiplantae</taxon>
        <taxon>Streptophyta</taxon>
        <taxon>Embryophyta</taxon>
        <taxon>Tracheophyta</taxon>
        <taxon>Spermatophyta</taxon>
        <taxon>Pinopsida</taxon>
        <taxon>Pinidae</taxon>
        <taxon>Conifers I</taxon>
        <taxon>Pinales</taxon>
        <taxon>Pinaceae</taxon>
        <taxon>Picea</taxon>
    </lineage>
</organism>
<accession>D5ABK9</accession>
<evidence type="ECO:0000256" key="2">
    <source>
        <dbReference type="ARBA" id="ARBA00022603"/>
    </source>
</evidence>
<name>D5ABK9_PICSI</name>
<dbReference type="GO" id="GO:0008168">
    <property type="term" value="F:methyltransferase activity"/>
    <property type="evidence" value="ECO:0007669"/>
    <property type="project" value="UniProtKB-KW"/>
</dbReference>
<dbReference type="PANTHER" id="PTHR12176">
    <property type="entry name" value="SAM-DEPENDENT METHYLTRANSFERASE SUPERFAMILY PROTEIN"/>
    <property type="match status" value="1"/>
</dbReference>
<evidence type="ECO:0000313" key="4">
    <source>
        <dbReference type="EMBL" id="ADE76928.1"/>
    </source>
</evidence>
<keyword evidence="3" id="KW-0808">Transferase</keyword>